<feature type="binding site" evidence="9">
    <location>
        <position position="357"/>
    </location>
    <ligand>
        <name>L-aspartate</name>
        <dbReference type="ChEBI" id="CHEBI:29991"/>
    </ligand>
</feature>
<evidence type="ECO:0000256" key="9">
    <source>
        <dbReference type="HAMAP-Rule" id="MF_02075"/>
    </source>
</evidence>
<keyword evidence="9" id="KW-0479">Metal-binding</keyword>
<dbReference type="GO" id="GO:0004815">
    <property type="term" value="F:aspartate-tRNA ligase activity"/>
    <property type="evidence" value="ECO:0007669"/>
    <property type="project" value="UniProtKB-UniRule"/>
</dbReference>
<evidence type="ECO:0000256" key="8">
    <source>
        <dbReference type="ARBA" id="ARBA00023146"/>
    </source>
</evidence>
<proteinExistence type="inferred from homology"/>
<keyword evidence="4 9" id="KW-0436">Ligase</keyword>
<comment type="catalytic activity">
    <reaction evidence="9">
        <text>tRNA(Asp) + L-aspartate + ATP = L-aspartyl-tRNA(Asp) + AMP + diphosphate</text>
        <dbReference type="Rhea" id="RHEA:19649"/>
        <dbReference type="Rhea" id="RHEA-COMP:9660"/>
        <dbReference type="Rhea" id="RHEA-COMP:9678"/>
        <dbReference type="ChEBI" id="CHEBI:29991"/>
        <dbReference type="ChEBI" id="CHEBI:30616"/>
        <dbReference type="ChEBI" id="CHEBI:33019"/>
        <dbReference type="ChEBI" id="CHEBI:78442"/>
        <dbReference type="ChEBI" id="CHEBI:78516"/>
        <dbReference type="ChEBI" id="CHEBI:456215"/>
        <dbReference type="EC" id="6.1.1.12"/>
    </reaction>
</comment>
<feature type="binding site" evidence="9">
    <location>
        <position position="171"/>
    </location>
    <ligand>
        <name>L-aspartate</name>
        <dbReference type="ChEBI" id="CHEBI:29991"/>
    </ligand>
</feature>
<dbReference type="InterPro" id="IPR012340">
    <property type="entry name" value="NA-bd_OB-fold"/>
</dbReference>
<dbReference type="NCBIfam" id="TIGR00458">
    <property type="entry name" value="aspS_nondisc"/>
    <property type="match status" value="1"/>
</dbReference>
<feature type="region of interest" description="Aspartate" evidence="9">
    <location>
        <begin position="193"/>
        <end position="196"/>
    </location>
</feature>
<dbReference type="InterPro" id="IPR006195">
    <property type="entry name" value="aa-tRNA-synth_II"/>
</dbReference>
<comment type="similarity">
    <text evidence="2 9">Belongs to the class-II aminoacyl-tRNA synthetase family. Type 2 subfamily.</text>
</comment>
<evidence type="ECO:0000256" key="1">
    <source>
        <dbReference type="ARBA" id="ARBA00004496"/>
    </source>
</evidence>
<evidence type="ECO:0000313" key="11">
    <source>
        <dbReference type="EMBL" id="AIE90735.1"/>
    </source>
</evidence>
<reference evidence="11" key="1">
    <citation type="journal article" date="2014" name="Genome Biol. Evol.">
        <title>Pangenome evidence for extensive interdomain horizontal transfer affecting lineage core and shell genes in uncultured planktonic thaumarchaeota and euryarchaeota.</title>
        <authorList>
            <person name="Deschamps P."/>
            <person name="Zivanovic Y."/>
            <person name="Moreira D."/>
            <person name="Rodriguez-Valera F."/>
            <person name="Lopez-Garcia P."/>
        </authorList>
    </citation>
    <scope>NUCLEOTIDE SEQUENCE</scope>
</reference>
<dbReference type="GO" id="GO:0005524">
    <property type="term" value="F:ATP binding"/>
    <property type="evidence" value="ECO:0007669"/>
    <property type="project" value="UniProtKB-UniRule"/>
</dbReference>
<feature type="binding site" evidence="9">
    <location>
        <begin position="222"/>
        <end position="224"/>
    </location>
    <ligand>
        <name>ATP</name>
        <dbReference type="ChEBI" id="CHEBI:30616"/>
    </ligand>
</feature>
<feature type="binding site" evidence="9">
    <location>
        <position position="357"/>
    </location>
    <ligand>
        <name>Mg(2+)</name>
        <dbReference type="ChEBI" id="CHEBI:18420"/>
        <label>2</label>
    </ligand>
</feature>
<dbReference type="HAMAP" id="MF_02075">
    <property type="entry name" value="Asp_tRNA_synth_type2"/>
    <property type="match status" value="1"/>
</dbReference>
<dbReference type="EC" id="6.1.1.12" evidence="9"/>
<dbReference type="InterPro" id="IPR045864">
    <property type="entry name" value="aa-tRNA-synth_II/BPL/LPL"/>
</dbReference>
<evidence type="ECO:0000256" key="7">
    <source>
        <dbReference type="ARBA" id="ARBA00022917"/>
    </source>
</evidence>
<dbReference type="GO" id="GO:0017101">
    <property type="term" value="C:aminoacyl-tRNA synthetase multienzyme complex"/>
    <property type="evidence" value="ECO:0007669"/>
    <property type="project" value="TreeGrafter"/>
</dbReference>
<keyword evidence="8 9" id="KW-0030">Aminoacyl-tRNA synthetase</keyword>
<feature type="binding site" evidence="9">
    <location>
        <begin position="214"/>
        <end position="216"/>
    </location>
    <ligand>
        <name>ATP</name>
        <dbReference type="ChEBI" id="CHEBI:30616"/>
    </ligand>
</feature>
<keyword evidence="5 9" id="KW-0547">Nucleotide-binding</keyword>
<dbReference type="Gene3D" id="3.30.930.10">
    <property type="entry name" value="Bira Bifunctional Protein, Domain 2"/>
    <property type="match status" value="1"/>
</dbReference>
<feature type="domain" description="Aminoacyl-transfer RNA synthetases class-II family profile" evidence="10">
    <location>
        <begin position="138"/>
        <end position="423"/>
    </location>
</feature>
<name>A0A075FH64_9ARCH</name>
<protein>
    <recommendedName>
        <fullName evidence="9">Aspartate--tRNA ligase</fullName>
        <ecNumber evidence="9">6.1.1.12</ecNumber>
    </recommendedName>
    <alternativeName>
        <fullName evidence="9">Aspartyl-tRNA synthetase</fullName>
        <shortName evidence="9">AspRS</shortName>
    </alternativeName>
</protein>
<comment type="subcellular location">
    <subcellularLocation>
        <location evidence="1 9">Cytoplasm</location>
    </subcellularLocation>
</comment>
<feature type="binding site" evidence="9">
    <location>
        <position position="361"/>
    </location>
    <ligand>
        <name>L-aspartate</name>
        <dbReference type="ChEBI" id="CHEBI:29991"/>
    </ligand>
</feature>
<dbReference type="GO" id="GO:0005829">
    <property type="term" value="C:cytosol"/>
    <property type="evidence" value="ECO:0007669"/>
    <property type="project" value="TreeGrafter"/>
</dbReference>
<dbReference type="PRINTS" id="PR01042">
    <property type="entry name" value="TRNASYNTHASP"/>
</dbReference>
<evidence type="ECO:0000256" key="4">
    <source>
        <dbReference type="ARBA" id="ARBA00022598"/>
    </source>
</evidence>
<dbReference type="NCBIfam" id="NF003483">
    <property type="entry name" value="PRK05159.1"/>
    <property type="match status" value="1"/>
</dbReference>
<dbReference type="InterPro" id="IPR002312">
    <property type="entry name" value="Asp/Asn-tRNA-synth_IIb"/>
</dbReference>
<keyword evidence="7 9" id="KW-0648">Protein biosynthesis</keyword>
<dbReference type="InterPro" id="IPR004364">
    <property type="entry name" value="Aa-tRNA-synt_II"/>
</dbReference>
<dbReference type="InterPro" id="IPR004523">
    <property type="entry name" value="Asp-tRNA_synthase_2"/>
</dbReference>
<evidence type="ECO:0000256" key="6">
    <source>
        <dbReference type="ARBA" id="ARBA00022840"/>
    </source>
</evidence>
<keyword evidence="6 9" id="KW-0067">ATP-binding</keyword>
<dbReference type="PANTHER" id="PTHR43450">
    <property type="entry name" value="ASPARTYL-TRNA SYNTHETASE"/>
    <property type="match status" value="1"/>
</dbReference>
<comment type="caution">
    <text evidence="9">Lacks conserved residue(s) required for the propagation of feature annotation.</text>
</comment>
<comment type="function">
    <text evidence="9">Catalyzes the attachment of L-aspartate to tRNA(Asp) in a two-step reaction: L-aspartate is first activated by ATP to form Asp-AMP and then transferred to the acceptor end of tRNA(Asp).</text>
</comment>
<keyword evidence="9" id="KW-0460">Magnesium</keyword>
<comment type="cofactor">
    <cofactor evidence="9">
        <name>Mg(2+)</name>
        <dbReference type="ChEBI" id="CHEBI:18420"/>
    </cofactor>
    <text evidence="9">Binds 3 Mg(2+) cations per subunit. The strongest magnesium site (Mg1) is bound to the beta- and gamma-phosphates of ATP and four water molecules complete its coordination sphere.</text>
</comment>
<dbReference type="InterPro" id="IPR004365">
    <property type="entry name" value="NA-bd_OB_tRNA"/>
</dbReference>
<feature type="binding site" evidence="9">
    <location>
        <position position="354"/>
    </location>
    <ligand>
        <name>Mg(2+)</name>
        <dbReference type="ChEBI" id="CHEBI:18420"/>
        <label>3</label>
    </ligand>
</feature>
<keyword evidence="3 9" id="KW-0963">Cytoplasm</keyword>
<feature type="binding site" evidence="9">
    <location>
        <position position="354"/>
    </location>
    <ligand>
        <name>Mg(2+)</name>
        <dbReference type="ChEBI" id="CHEBI:18420"/>
        <label>2</label>
    </ligand>
</feature>
<comment type="subunit">
    <text evidence="9">Homodimer.</text>
</comment>
<dbReference type="Pfam" id="PF00152">
    <property type="entry name" value="tRNA-synt_2"/>
    <property type="match status" value="1"/>
</dbReference>
<dbReference type="EMBL" id="KF900317">
    <property type="protein sequence ID" value="AIE90735.1"/>
    <property type="molecule type" value="Genomic_DNA"/>
</dbReference>
<feature type="binding site" evidence="9">
    <location>
        <begin position="402"/>
        <end position="405"/>
    </location>
    <ligand>
        <name>ATP</name>
        <dbReference type="ChEBI" id="CHEBI:30616"/>
    </ligand>
</feature>
<dbReference type="GO" id="GO:0006422">
    <property type="term" value="P:aspartyl-tRNA aminoacylation"/>
    <property type="evidence" value="ECO:0007669"/>
    <property type="project" value="UniProtKB-UniRule"/>
</dbReference>
<evidence type="ECO:0000256" key="2">
    <source>
        <dbReference type="ARBA" id="ARBA00005312"/>
    </source>
</evidence>
<feature type="binding site" evidence="9">
    <location>
        <position position="354"/>
    </location>
    <ligand>
        <name>ATP</name>
        <dbReference type="ChEBI" id="CHEBI:30616"/>
    </ligand>
</feature>
<accession>A0A075FH64</accession>
<dbReference type="GO" id="GO:0003723">
    <property type="term" value="F:RNA binding"/>
    <property type="evidence" value="ECO:0007669"/>
    <property type="project" value="TreeGrafter"/>
</dbReference>
<evidence type="ECO:0000259" key="10">
    <source>
        <dbReference type="PROSITE" id="PS50862"/>
    </source>
</evidence>
<dbReference type="PANTHER" id="PTHR43450:SF1">
    <property type="entry name" value="ASPARTATE--TRNA LIGASE, CYTOPLASMIC"/>
    <property type="match status" value="1"/>
</dbReference>
<gene>
    <name evidence="11" type="primary">DARS</name>
    <name evidence="9 11" type="synonym">aspS</name>
</gene>
<dbReference type="SUPFAM" id="SSF55681">
    <property type="entry name" value="Class II aaRS and biotin synthetases"/>
    <property type="match status" value="1"/>
</dbReference>
<feature type="binding site" evidence="9">
    <location>
        <position position="214"/>
    </location>
    <ligand>
        <name>L-aspartate</name>
        <dbReference type="ChEBI" id="CHEBI:29991"/>
    </ligand>
</feature>
<dbReference type="Pfam" id="PF01336">
    <property type="entry name" value="tRNA_anti-codon"/>
    <property type="match status" value="1"/>
</dbReference>
<dbReference type="PROSITE" id="PS50862">
    <property type="entry name" value="AA_TRNA_LIGASE_II"/>
    <property type="match status" value="1"/>
</dbReference>
<evidence type="ECO:0000256" key="3">
    <source>
        <dbReference type="ARBA" id="ARBA00022490"/>
    </source>
</evidence>
<dbReference type="AlphaFoldDB" id="A0A075FH64"/>
<dbReference type="SUPFAM" id="SSF50249">
    <property type="entry name" value="Nucleic acid-binding proteins"/>
    <property type="match status" value="1"/>
</dbReference>
<evidence type="ECO:0000256" key="5">
    <source>
        <dbReference type="ARBA" id="ARBA00022741"/>
    </source>
</evidence>
<sequence length="431" mass="49797">MVNIYLENLDEIDESFYGKNVNVSGWIEDSRSIGSLMFLTLRNTTGKLQLIIKKNLVPEELWNQVVHLTRQSVVDTNGTLAYNEKNNIVELIIKQLTILNSAEHPLPLDPTGRVDSGLDVILDARPLSLRKPEIQSIFKLRHNSLMYIREFFIKNNFIEVNTPKILSQGAEGGATLFKTHYFDKPGFLAQSPQLYKEQLMLAFERVYEISHYFRAEKSNTTRHLNEFVSIDFEWSYKNNSETMDLCEDLVKYLINNLIKNNSKELGLLNSDLNNHLDAFDRITYEDVINDLNSLDNKKNYGDDITEHDLVILSAKHKSFYFITDWPSNIKPFYISSYEDSELSMSFDLQFSNIELSSGGVRIHDVNKLKSNIERSGLDIKNFESHLQTFKWGMPPHSGLGLGFDRLIMVLANRKNIREAVLYPRDQDRLDP</sequence>
<dbReference type="GO" id="GO:0000287">
    <property type="term" value="F:magnesium ion binding"/>
    <property type="evidence" value="ECO:0007669"/>
    <property type="project" value="UniProtKB-UniRule"/>
</dbReference>
<dbReference type="Gene3D" id="2.40.50.140">
    <property type="entry name" value="Nucleic acid-binding proteins"/>
    <property type="match status" value="1"/>
</dbReference>
<organism evidence="11">
    <name type="scientific">uncultured marine thaumarchaeote AD1000_06_A03</name>
    <dbReference type="NCBI Taxonomy" id="1455884"/>
    <lineage>
        <taxon>Archaea</taxon>
        <taxon>Nitrososphaerota</taxon>
        <taxon>environmental samples</taxon>
    </lineage>
</organism>